<dbReference type="InterPro" id="IPR016181">
    <property type="entry name" value="Acyl_CoA_acyltransferase"/>
</dbReference>
<sequence>MAAWKIRPLSPKDEPGWRALWQGYNAFYERAVEERVTARLWDRIVSETGEPFALVAEIDGDLVGMAHYFFLPSTSDWGPRCYMQDLFAAPQARGQGIGRALIETIQSDADRAGAAQVYWLTDKSNTTARKLYDRVAKETPFIKYRMQFAGRHKVCWRRAGAGISAPAQPAPMDKSKSDATLLSSAREDRHGAV</sequence>
<dbReference type="Gene3D" id="3.40.630.30">
    <property type="match status" value="1"/>
</dbReference>
<evidence type="ECO:0000256" key="2">
    <source>
        <dbReference type="ARBA" id="ARBA00023315"/>
    </source>
</evidence>
<accession>A0ABS5HKW8</accession>
<feature type="domain" description="N-acetyltransferase" evidence="4">
    <location>
        <begin position="4"/>
        <end position="177"/>
    </location>
</feature>
<comment type="caution">
    <text evidence="5">The sequence shown here is derived from an EMBL/GenBank/DDBJ whole genome shotgun (WGS) entry which is preliminary data.</text>
</comment>
<dbReference type="SUPFAM" id="SSF55729">
    <property type="entry name" value="Acyl-CoA N-acyltransferases (Nat)"/>
    <property type="match status" value="1"/>
</dbReference>
<proteinExistence type="predicted"/>
<evidence type="ECO:0000259" key="4">
    <source>
        <dbReference type="PROSITE" id="PS51186"/>
    </source>
</evidence>
<dbReference type="CDD" id="cd04301">
    <property type="entry name" value="NAT_SF"/>
    <property type="match status" value="1"/>
</dbReference>
<keyword evidence="1" id="KW-0808">Transferase</keyword>
<dbReference type="PROSITE" id="PS51186">
    <property type="entry name" value="GNAT"/>
    <property type="match status" value="1"/>
</dbReference>
<dbReference type="InterPro" id="IPR050832">
    <property type="entry name" value="Bact_Acetyltransf"/>
</dbReference>
<evidence type="ECO:0000313" key="6">
    <source>
        <dbReference type="Proteomes" id="UP001195941"/>
    </source>
</evidence>
<dbReference type="EMBL" id="JADMKU010000001">
    <property type="protein sequence ID" value="MBR9649583.1"/>
    <property type="molecule type" value="Genomic_DNA"/>
</dbReference>
<dbReference type="InterPro" id="IPR000182">
    <property type="entry name" value="GNAT_dom"/>
</dbReference>
<dbReference type="PANTHER" id="PTHR43877">
    <property type="entry name" value="AMINOALKYLPHOSPHONATE N-ACETYLTRANSFERASE-RELATED-RELATED"/>
    <property type="match status" value="1"/>
</dbReference>
<protein>
    <submittedName>
        <fullName evidence="5">GNAT family N-acetyltransferase</fullName>
    </submittedName>
</protein>
<feature type="region of interest" description="Disordered" evidence="3">
    <location>
        <begin position="165"/>
        <end position="193"/>
    </location>
</feature>
<keyword evidence="6" id="KW-1185">Reference proteome</keyword>
<reference evidence="5 6" key="1">
    <citation type="journal article" date="2021" name="Arch. Microbiol.">
        <title>Thalassobius aquimarinus sp. nov., isolated from the Sea of Japan seashore.</title>
        <authorList>
            <person name="Kurilenko V.V."/>
            <person name="Romanenko L.A."/>
            <person name="Chernysheva N.Y."/>
            <person name="Velansky P.V."/>
            <person name="Tekutyeva L.A."/>
            <person name="Isaeva M.P."/>
            <person name="Mikhailov V.V."/>
        </authorList>
    </citation>
    <scope>NUCLEOTIDE SEQUENCE [LARGE SCALE GENOMIC DNA]</scope>
    <source>
        <strain evidence="5 6">KMM 8518</strain>
    </source>
</reference>
<evidence type="ECO:0000313" key="5">
    <source>
        <dbReference type="EMBL" id="MBR9649583.1"/>
    </source>
</evidence>
<name>A0ABS5HKW8_9RHOB</name>
<dbReference type="Pfam" id="PF00583">
    <property type="entry name" value="Acetyltransf_1"/>
    <property type="match status" value="1"/>
</dbReference>
<keyword evidence="2" id="KW-0012">Acyltransferase</keyword>
<gene>
    <name evidence="5" type="ORF">IT775_00405</name>
</gene>
<organism evidence="5 6">
    <name type="scientific">Thalassovita aquimarina</name>
    <dbReference type="NCBI Taxonomy" id="2785917"/>
    <lineage>
        <taxon>Bacteria</taxon>
        <taxon>Pseudomonadati</taxon>
        <taxon>Pseudomonadota</taxon>
        <taxon>Alphaproteobacteria</taxon>
        <taxon>Rhodobacterales</taxon>
        <taxon>Roseobacteraceae</taxon>
        <taxon>Thalassovita</taxon>
    </lineage>
</organism>
<dbReference type="Proteomes" id="UP001195941">
    <property type="component" value="Unassembled WGS sequence"/>
</dbReference>
<evidence type="ECO:0000256" key="1">
    <source>
        <dbReference type="ARBA" id="ARBA00022679"/>
    </source>
</evidence>
<evidence type="ECO:0000256" key="3">
    <source>
        <dbReference type="SAM" id="MobiDB-lite"/>
    </source>
</evidence>
<dbReference type="RefSeq" id="WP_212699095.1">
    <property type="nucleotide sequence ID" value="NZ_JADMKU010000001.1"/>
</dbReference>
<dbReference type="PANTHER" id="PTHR43877:SF2">
    <property type="entry name" value="AMINOALKYLPHOSPHONATE N-ACETYLTRANSFERASE-RELATED"/>
    <property type="match status" value="1"/>
</dbReference>